<evidence type="ECO:0000313" key="3">
    <source>
        <dbReference type="Proteomes" id="UP000618943"/>
    </source>
</evidence>
<dbReference type="SUPFAM" id="SSF109854">
    <property type="entry name" value="DinB/YfiT-like putative metalloenzymes"/>
    <property type="match status" value="1"/>
</dbReference>
<evidence type="ECO:0000313" key="2">
    <source>
        <dbReference type="EMBL" id="MBK3493840.1"/>
    </source>
</evidence>
<dbReference type="Gene3D" id="1.20.120.450">
    <property type="entry name" value="dinb family like domain"/>
    <property type="match status" value="1"/>
</dbReference>
<dbReference type="Proteomes" id="UP000618943">
    <property type="component" value="Unassembled WGS sequence"/>
</dbReference>
<proteinExistence type="predicted"/>
<accession>A0ABS1H345</accession>
<feature type="domain" description="DinB-like" evidence="1">
    <location>
        <begin position="13"/>
        <end position="149"/>
    </location>
</feature>
<evidence type="ECO:0000259" key="1">
    <source>
        <dbReference type="Pfam" id="PF12867"/>
    </source>
</evidence>
<gene>
    <name evidence="2" type="ORF">JFL43_02985</name>
</gene>
<comment type="caution">
    <text evidence="2">The sequence shown here is derived from an EMBL/GenBank/DDBJ whole genome shotgun (WGS) entry which is preliminary data.</text>
</comment>
<reference evidence="2 3" key="1">
    <citation type="submission" date="2020-12" db="EMBL/GenBank/DDBJ databases">
        <title>YIM B01967 draft genome.</title>
        <authorList>
            <person name="Yan X."/>
        </authorList>
    </citation>
    <scope>NUCLEOTIDE SEQUENCE [LARGE SCALE GENOMIC DNA]</scope>
    <source>
        <strain evidence="2 3">YIM B01967</strain>
    </source>
</reference>
<sequence length="164" mass="19129">MIIEFGLAVDWVESLKDYPEKDFFEPTVKGKWSVSEIIAHLAYWDSYVLEEILPRIKQDADIKSIEFQKLNDQASEYALSGVSEVSLIDEFINGRKELVAKLNNKSDAEFFVQFKINGEEIDPYAGSPFSIYSYISSFIWHDHHHKNQIVEFFNSKYAQDYQVK</sequence>
<dbReference type="EMBL" id="JAEOAH010000003">
    <property type="protein sequence ID" value="MBK3493840.1"/>
    <property type="molecule type" value="Genomic_DNA"/>
</dbReference>
<dbReference type="Pfam" id="PF12867">
    <property type="entry name" value="DinB_2"/>
    <property type="match status" value="1"/>
</dbReference>
<dbReference type="InterPro" id="IPR034660">
    <property type="entry name" value="DinB/YfiT-like"/>
</dbReference>
<keyword evidence="3" id="KW-1185">Reference proteome</keyword>
<organism evidence="2 3">
    <name type="scientific">Viridibacillus soli</name>
    <dbReference type="NCBI Taxonomy" id="2798301"/>
    <lineage>
        <taxon>Bacteria</taxon>
        <taxon>Bacillati</taxon>
        <taxon>Bacillota</taxon>
        <taxon>Bacilli</taxon>
        <taxon>Bacillales</taxon>
        <taxon>Caryophanaceae</taxon>
        <taxon>Viridibacillus</taxon>
    </lineage>
</organism>
<name>A0ABS1H345_9BACL</name>
<protein>
    <submittedName>
        <fullName evidence="2">DinB family protein</fullName>
    </submittedName>
</protein>
<dbReference type="InterPro" id="IPR024775">
    <property type="entry name" value="DinB-like"/>
</dbReference>